<protein>
    <recommendedName>
        <fullName evidence="7">Glycosyltransferase 61 catalytic domain-containing protein</fullName>
    </recommendedName>
</protein>
<keyword evidence="6" id="KW-1133">Transmembrane helix</keyword>
<evidence type="ECO:0000256" key="5">
    <source>
        <dbReference type="SAM" id="MobiDB-lite"/>
    </source>
</evidence>
<evidence type="ECO:0000313" key="8">
    <source>
        <dbReference type="EMBL" id="ESO89409.1"/>
    </source>
</evidence>
<name>V4BLC1_LOTGI</name>
<feature type="domain" description="Glycosyltransferase 61 catalytic" evidence="7">
    <location>
        <begin position="345"/>
        <end position="518"/>
    </location>
</feature>
<accession>V4BLC1</accession>
<evidence type="ECO:0000313" key="9">
    <source>
        <dbReference type="Proteomes" id="UP000030746"/>
    </source>
</evidence>
<dbReference type="HOGENOM" id="CLU_461751_0_0_1"/>
<keyword evidence="4" id="KW-0175">Coiled coil</keyword>
<keyword evidence="6" id="KW-0472">Membrane</keyword>
<dbReference type="CTD" id="20239889"/>
<dbReference type="InterPro" id="IPR049625">
    <property type="entry name" value="Glyco_transf_61_cat"/>
</dbReference>
<proteinExistence type="predicted"/>
<evidence type="ECO:0000259" key="7">
    <source>
        <dbReference type="Pfam" id="PF04577"/>
    </source>
</evidence>
<dbReference type="KEGG" id="lgi:LOTGIDRAFT_165004"/>
<dbReference type="EMBL" id="KB202591">
    <property type="protein sequence ID" value="ESO89409.1"/>
    <property type="molecule type" value="Genomic_DNA"/>
</dbReference>
<keyword evidence="1" id="KW-0328">Glycosyltransferase</keyword>
<feature type="compositionally biased region" description="Basic residues" evidence="5">
    <location>
        <begin position="92"/>
        <end position="102"/>
    </location>
</feature>
<dbReference type="GeneID" id="20239889"/>
<feature type="region of interest" description="Disordered" evidence="5">
    <location>
        <begin position="90"/>
        <end position="111"/>
    </location>
</feature>
<dbReference type="RefSeq" id="XP_009059774.1">
    <property type="nucleotide sequence ID" value="XM_009061526.1"/>
</dbReference>
<dbReference type="Proteomes" id="UP000030746">
    <property type="component" value="Unassembled WGS sequence"/>
</dbReference>
<dbReference type="OrthoDB" id="529273at2759"/>
<reference evidence="8 9" key="1">
    <citation type="journal article" date="2013" name="Nature">
        <title>Insights into bilaterian evolution from three spiralian genomes.</title>
        <authorList>
            <person name="Simakov O."/>
            <person name="Marletaz F."/>
            <person name="Cho S.J."/>
            <person name="Edsinger-Gonzales E."/>
            <person name="Havlak P."/>
            <person name="Hellsten U."/>
            <person name="Kuo D.H."/>
            <person name="Larsson T."/>
            <person name="Lv J."/>
            <person name="Arendt D."/>
            <person name="Savage R."/>
            <person name="Osoegawa K."/>
            <person name="de Jong P."/>
            <person name="Grimwood J."/>
            <person name="Chapman J.A."/>
            <person name="Shapiro H."/>
            <person name="Aerts A."/>
            <person name="Otillar R.P."/>
            <person name="Terry A.Y."/>
            <person name="Boore J.L."/>
            <person name="Grigoriev I.V."/>
            <person name="Lindberg D.R."/>
            <person name="Seaver E.C."/>
            <person name="Weisblat D.A."/>
            <person name="Putnam N.H."/>
            <person name="Rokhsar D.S."/>
        </authorList>
    </citation>
    <scope>NUCLEOTIDE SEQUENCE [LARGE SCALE GENOMIC DNA]</scope>
</reference>
<feature type="coiled-coil region" evidence="4">
    <location>
        <begin position="138"/>
        <end position="170"/>
    </location>
</feature>
<feature type="transmembrane region" description="Helical" evidence="6">
    <location>
        <begin position="63"/>
        <end position="80"/>
    </location>
</feature>
<dbReference type="InterPro" id="IPR007657">
    <property type="entry name" value="Glycosyltransferase_61"/>
</dbReference>
<dbReference type="OMA" id="RRRYMEY"/>
<dbReference type="AlphaFoldDB" id="V4BLC1"/>
<evidence type="ECO:0000256" key="4">
    <source>
        <dbReference type="SAM" id="Coils"/>
    </source>
</evidence>
<evidence type="ECO:0000256" key="3">
    <source>
        <dbReference type="ARBA" id="ARBA00023180"/>
    </source>
</evidence>
<organism evidence="8 9">
    <name type="scientific">Lottia gigantea</name>
    <name type="common">Giant owl limpet</name>
    <dbReference type="NCBI Taxonomy" id="225164"/>
    <lineage>
        <taxon>Eukaryota</taxon>
        <taxon>Metazoa</taxon>
        <taxon>Spiralia</taxon>
        <taxon>Lophotrochozoa</taxon>
        <taxon>Mollusca</taxon>
        <taxon>Gastropoda</taxon>
        <taxon>Patellogastropoda</taxon>
        <taxon>Lottioidea</taxon>
        <taxon>Lottiidae</taxon>
        <taxon>Lottia</taxon>
    </lineage>
</organism>
<dbReference type="PANTHER" id="PTHR20961">
    <property type="entry name" value="GLYCOSYLTRANSFERASE"/>
    <property type="match status" value="1"/>
</dbReference>
<gene>
    <name evidence="8" type="ORF">LOTGIDRAFT_165004</name>
</gene>
<evidence type="ECO:0000256" key="2">
    <source>
        <dbReference type="ARBA" id="ARBA00022679"/>
    </source>
</evidence>
<sequence length="591" mass="69314">MGVNFLKLELSELFGQGPQDALRIFFSAKTFNLLVRLDFQAWMLRVRARGSHSRRYFWMCKQVWKYVIIMYLAFTCFYLYNMAIAPAEPKVKPRRGKGKHGNIKVTLPPMMPKDPEEDKNDFLKMFPDPQLNINPQQLRRRRQQMRELQNANLEKKRRQQIENEHKFEEKARQLKFQDRIQLLEYLKAYQFPTPKTRKRVELISKIRWRMMSQESVSMNYFGEDPDPPYDINDHYQKLRRVLNTKQSLELSYKPFTLVRPAFAVDKDRKIFLRNRENEEAMRTRQDNQFVGFIDAYKDGLVSAQIDCDFKNQRRLFIEYTADEDDVRVLGKTVCPLLIPKSDEFQGFITSVLPKIIQAYDVILASDVYLLIFEPRDSNILLLLDRLGIDRDRLIFHKKGLWKIKTVIDTCITPPLHPALFKTARRAMGTHENRTVPINEANVILLLREDTEEGGRKMVNKAEVTGNLFNRYGSHLKLVRQTATISESVDIFKNAKIVIGVHGGALYNILFAPSNTYVVEIMPIDKNGNVCEATGKLAHQTFWSLAAMLGQKYWMLVEEPRRENCNVKVDIEKLLKVLDKIDERHKYHEEGL</sequence>
<keyword evidence="6" id="KW-0812">Transmembrane</keyword>
<evidence type="ECO:0000256" key="6">
    <source>
        <dbReference type="SAM" id="Phobius"/>
    </source>
</evidence>
<evidence type="ECO:0000256" key="1">
    <source>
        <dbReference type="ARBA" id="ARBA00022676"/>
    </source>
</evidence>
<keyword evidence="3" id="KW-0325">Glycoprotein</keyword>
<dbReference type="Pfam" id="PF04577">
    <property type="entry name" value="Glyco_transf_61"/>
    <property type="match status" value="1"/>
</dbReference>
<dbReference type="GO" id="GO:0016757">
    <property type="term" value="F:glycosyltransferase activity"/>
    <property type="evidence" value="ECO:0007669"/>
    <property type="project" value="UniProtKB-KW"/>
</dbReference>
<keyword evidence="2" id="KW-0808">Transferase</keyword>
<keyword evidence="9" id="KW-1185">Reference proteome</keyword>